<name>Q48799_OENOE</name>
<dbReference type="PIR" id="S42041">
    <property type="entry name" value="S42041"/>
</dbReference>
<accession>Q48799</accession>
<evidence type="ECO:0000313" key="1">
    <source>
        <dbReference type="EMBL" id="CAA82865.1"/>
    </source>
</evidence>
<proteinExistence type="predicted"/>
<dbReference type="EMBL" id="Z29976">
    <property type="protein sequence ID" value="CAA82865.1"/>
    <property type="molecule type" value="Genomic_DNA"/>
</dbReference>
<organism evidence="1">
    <name type="scientific">Oenococcus oeni</name>
    <name type="common">Leuconostoc oenos</name>
    <dbReference type="NCBI Taxonomy" id="1247"/>
    <lineage>
        <taxon>Bacteria</taxon>
        <taxon>Bacillati</taxon>
        <taxon>Bacillota</taxon>
        <taxon>Bacilli</taxon>
        <taxon>Lactobacillales</taxon>
        <taxon>Lactobacillaceae</taxon>
        <taxon>Oenococcus</taxon>
    </lineage>
</organism>
<keyword evidence="1" id="KW-0614">Plasmid</keyword>
<protein>
    <submittedName>
        <fullName evidence="1">L.oenos plasmid p4028 ORF1, ORF2, ORF3, ORF4, ORF5 genes</fullName>
    </submittedName>
</protein>
<dbReference type="EMBL" id="L28806">
    <property type="protein sequence ID" value="AAB50432.1"/>
    <property type="molecule type" value="Genomic_DNA"/>
</dbReference>
<dbReference type="AlphaFoldDB" id="Q48799"/>
<accession>Q48798</accession>
<reference evidence="1" key="1">
    <citation type="journal article" date="1996" name="Plasmid">
        <title>Nucleotide sequence of plasmid p4028, a cryptic plasmid from Leuconostoc oenos.</title>
        <authorList>
            <person name="Zuniga M."/>
            <person name="Pardo I."/>
            <person name="Ferrer S."/>
        </authorList>
    </citation>
    <scope>NUCLEOTIDE SEQUENCE</scope>
    <source>
        <strain evidence="1">CECT 4028</strain>
        <plasmid evidence="1">p4028</plasmid>
    </source>
</reference>
<sequence>MAKTLEERLKDIKLTSEQIQGVKKAIRADKVAKRAEARRKVKQELINKLSFEELQAIVNKNVNDFNNKAKKALKK</sequence>
<geneLocation type="plasmid" evidence="1">
    <name>p4028</name>
</geneLocation>
<dbReference type="RefSeq" id="WP_032488611.1">
    <property type="nucleotide sequence ID" value="NZ_MLMC01000178.1"/>
</dbReference>